<evidence type="ECO:0000313" key="2">
    <source>
        <dbReference type="Proteomes" id="UP000649617"/>
    </source>
</evidence>
<name>A0A812W5U8_SYMPI</name>
<dbReference type="Proteomes" id="UP000649617">
    <property type="component" value="Unassembled WGS sequence"/>
</dbReference>
<sequence length="159" mass="18391">MRRSRAALLACGCILIVRLAFKLSAFRMYARAPSTAFVPRLSDAVACSRAHRHLPARVLMRAGKKEWFGINDVRVITRNPEDVAAFHDKERTRWREVYNEDYVESPQDFYPGDRIEVIDDESDYEGRQGVVLNYDFDDGYMSCQTTNSRYPLTVMLDEV</sequence>
<keyword evidence="2" id="KW-1185">Reference proteome</keyword>
<accession>A0A812W5U8</accession>
<comment type="caution">
    <text evidence="1">The sequence shown here is derived from an EMBL/GenBank/DDBJ whole genome shotgun (WGS) entry which is preliminary data.</text>
</comment>
<reference evidence="1" key="1">
    <citation type="submission" date="2021-02" db="EMBL/GenBank/DDBJ databases">
        <authorList>
            <person name="Dougan E. K."/>
            <person name="Rhodes N."/>
            <person name="Thang M."/>
            <person name="Chan C."/>
        </authorList>
    </citation>
    <scope>NUCLEOTIDE SEQUENCE</scope>
</reference>
<dbReference type="OrthoDB" id="423281at2759"/>
<organism evidence="1 2">
    <name type="scientific">Symbiodinium pilosum</name>
    <name type="common">Dinoflagellate</name>
    <dbReference type="NCBI Taxonomy" id="2952"/>
    <lineage>
        <taxon>Eukaryota</taxon>
        <taxon>Sar</taxon>
        <taxon>Alveolata</taxon>
        <taxon>Dinophyceae</taxon>
        <taxon>Suessiales</taxon>
        <taxon>Symbiodiniaceae</taxon>
        <taxon>Symbiodinium</taxon>
    </lineage>
</organism>
<dbReference type="AlphaFoldDB" id="A0A812W5U8"/>
<dbReference type="EMBL" id="CAJNIZ010043748">
    <property type="protein sequence ID" value="CAE7667507.1"/>
    <property type="molecule type" value="Genomic_DNA"/>
</dbReference>
<protein>
    <submittedName>
        <fullName evidence="1">Uncharacterized protein</fullName>
    </submittedName>
</protein>
<gene>
    <name evidence="1" type="ORF">SPIL2461_LOCUS18306</name>
</gene>
<evidence type="ECO:0000313" key="1">
    <source>
        <dbReference type="EMBL" id="CAE7667507.1"/>
    </source>
</evidence>
<proteinExistence type="predicted"/>